<dbReference type="AlphaFoldDB" id="A0ABD5UF87"/>
<evidence type="ECO:0000313" key="3">
    <source>
        <dbReference type="Proteomes" id="UP001596333"/>
    </source>
</evidence>
<keyword evidence="1" id="KW-0812">Transmembrane</keyword>
<accession>A0ABD5UF87</accession>
<dbReference type="Proteomes" id="UP001596333">
    <property type="component" value="Unassembled WGS sequence"/>
</dbReference>
<protein>
    <submittedName>
        <fullName evidence="2">Uncharacterized protein</fullName>
    </submittedName>
</protein>
<sequence length="45" mass="4710">MEILEDWSLQNSVGILIVLGVTLSAARTVDGIAQVLIVFVGVVVA</sequence>
<dbReference type="RefSeq" id="WP_379764880.1">
    <property type="nucleotide sequence ID" value="NZ_JBHSXI010000001.1"/>
</dbReference>
<name>A0ABD5UF87_9EURY</name>
<keyword evidence="3" id="KW-1185">Reference proteome</keyword>
<feature type="transmembrane region" description="Helical" evidence="1">
    <location>
        <begin position="12"/>
        <end position="44"/>
    </location>
</feature>
<organism evidence="2 3">
    <name type="scientific">Halorubrum trueperi</name>
    <dbReference type="NCBI Taxonomy" id="2004704"/>
    <lineage>
        <taxon>Archaea</taxon>
        <taxon>Methanobacteriati</taxon>
        <taxon>Methanobacteriota</taxon>
        <taxon>Stenosarchaea group</taxon>
        <taxon>Halobacteria</taxon>
        <taxon>Halobacteriales</taxon>
        <taxon>Haloferacaceae</taxon>
        <taxon>Halorubrum</taxon>
    </lineage>
</organism>
<evidence type="ECO:0000313" key="2">
    <source>
        <dbReference type="EMBL" id="MFC6888152.1"/>
    </source>
</evidence>
<comment type="caution">
    <text evidence="2">The sequence shown here is derived from an EMBL/GenBank/DDBJ whole genome shotgun (WGS) entry which is preliminary data.</text>
</comment>
<evidence type="ECO:0000256" key="1">
    <source>
        <dbReference type="SAM" id="Phobius"/>
    </source>
</evidence>
<gene>
    <name evidence="2" type="ORF">ACFQEY_03645</name>
</gene>
<keyword evidence="1" id="KW-1133">Transmembrane helix</keyword>
<keyword evidence="1" id="KW-0472">Membrane</keyword>
<dbReference type="EMBL" id="JBHSXI010000001">
    <property type="protein sequence ID" value="MFC6888152.1"/>
    <property type="molecule type" value="Genomic_DNA"/>
</dbReference>
<proteinExistence type="predicted"/>
<reference evidence="2 3" key="1">
    <citation type="journal article" date="2019" name="Int. J. Syst. Evol. Microbiol.">
        <title>The Global Catalogue of Microorganisms (GCM) 10K type strain sequencing project: providing services to taxonomists for standard genome sequencing and annotation.</title>
        <authorList>
            <consortium name="The Broad Institute Genomics Platform"/>
            <consortium name="The Broad Institute Genome Sequencing Center for Infectious Disease"/>
            <person name="Wu L."/>
            <person name="Ma J."/>
        </authorList>
    </citation>
    <scope>NUCLEOTIDE SEQUENCE [LARGE SCALE GENOMIC DNA]</scope>
    <source>
        <strain evidence="2 3">Y73</strain>
    </source>
</reference>